<keyword evidence="3" id="KW-0276">Fatty acid metabolism</keyword>
<dbReference type="InterPro" id="IPR051034">
    <property type="entry name" value="Mito_Enoyl-ACP_Reductase"/>
</dbReference>
<dbReference type="PANTHER" id="PTHR43981">
    <property type="entry name" value="ENOYL-[ACYL-CARRIER-PROTEIN] REDUCTASE, MITOCHONDRIAL"/>
    <property type="match status" value="1"/>
</dbReference>
<evidence type="ECO:0000313" key="12">
    <source>
        <dbReference type="EMBL" id="MBC2601725.1"/>
    </source>
</evidence>
<dbReference type="SUPFAM" id="SSF51735">
    <property type="entry name" value="NAD(P)-binding Rossmann-fold domains"/>
    <property type="match status" value="1"/>
</dbReference>
<dbReference type="Proteomes" id="UP000525652">
    <property type="component" value="Unassembled WGS sequence"/>
</dbReference>
<dbReference type="EC" id="1.3.1.104" evidence="9"/>
<keyword evidence="8" id="KW-0275">Fatty acid biosynthesis</keyword>
<dbReference type="EMBL" id="JACHVA010000074">
    <property type="protein sequence ID" value="MBC2601725.1"/>
    <property type="molecule type" value="Genomic_DNA"/>
</dbReference>
<name>A0A7X1AZH1_9BACT</name>
<evidence type="ECO:0000256" key="8">
    <source>
        <dbReference type="ARBA" id="ARBA00023160"/>
    </source>
</evidence>
<evidence type="ECO:0000256" key="1">
    <source>
        <dbReference type="ARBA" id="ARBA00010371"/>
    </source>
</evidence>
<dbReference type="Gene3D" id="3.90.180.10">
    <property type="entry name" value="Medium-chain alcohol dehydrogenases, catalytic domain"/>
    <property type="match status" value="1"/>
</dbReference>
<evidence type="ECO:0000256" key="4">
    <source>
        <dbReference type="ARBA" id="ARBA00022857"/>
    </source>
</evidence>
<comment type="similarity">
    <text evidence="1">Belongs to the zinc-containing alcohol dehydrogenase family. Quinone oxidoreductase subfamily.</text>
</comment>
<keyword evidence="7" id="KW-0443">Lipid metabolism</keyword>
<dbReference type="RefSeq" id="WP_185692434.1">
    <property type="nucleotide sequence ID" value="NZ_JACHVA010000074.1"/>
</dbReference>
<evidence type="ECO:0000256" key="7">
    <source>
        <dbReference type="ARBA" id="ARBA00023098"/>
    </source>
</evidence>
<proteinExistence type="inferred from homology"/>
<organism evidence="12 13">
    <name type="scientific">Puniceicoccus vermicola</name>
    <dbReference type="NCBI Taxonomy" id="388746"/>
    <lineage>
        <taxon>Bacteria</taxon>
        <taxon>Pseudomonadati</taxon>
        <taxon>Verrucomicrobiota</taxon>
        <taxon>Opitutia</taxon>
        <taxon>Puniceicoccales</taxon>
        <taxon>Puniceicoccaceae</taxon>
        <taxon>Puniceicoccus</taxon>
    </lineage>
</organism>
<dbReference type="InterPro" id="IPR013154">
    <property type="entry name" value="ADH-like_N"/>
</dbReference>
<keyword evidence="2" id="KW-0444">Lipid biosynthesis</keyword>
<feature type="domain" description="Enoyl reductase (ER)" evidence="11">
    <location>
        <begin position="16"/>
        <end position="327"/>
    </location>
</feature>
<dbReference type="AlphaFoldDB" id="A0A7X1AZH1"/>
<dbReference type="PANTHER" id="PTHR43981:SF2">
    <property type="entry name" value="ENOYL-[ACYL-CARRIER-PROTEIN] REDUCTASE, MITOCHONDRIAL"/>
    <property type="match status" value="1"/>
</dbReference>
<keyword evidence="6" id="KW-0560">Oxidoreductase</keyword>
<evidence type="ECO:0000256" key="6">
    <source>
        <dbReference type="ARBA" id="ARBA00023002"/>
    </source>
</evidence>
<gene>
    <name evidence="12" type="ORF">H5P30_08035</name>
</gene>
<dbReference type="Pfam" id="PF00107">
    <property type="entry name" value="ADH_zinc_N"/>
    <property type="match status" value="1"/>
</dbReference>
<dbReference type="CDD" id="cd08290">
    <property type="entry name" value="ETR"/>
    <property type="match status" value="1"/>
</dbReference>
<reference evidence="12 13" key="1">
    <citation type="submission" date="2020-07" db="EMBL/GenBank/DDBJ databases">
        <authorList>
            <person name="Feng X."/>
        </authorList>
    </citation>
    <scope>NUCLEOTIDE SEQUENCE [LARGE SCALE GENOMIC DNA]</scope>
    <source>
        <strain evidence="12 13">JCM14086</strain>
    </source>
</reference>
<evidence type="ECO:0000256" key="3">
    <source>
        <dbReference type="ARBA" id="ARBA00022832"/>
    </source>
</evidence>
<sequence length="330" mass="35586">MAETKCVALVHEEFGKPEEVLRLQEVDLAPLQQGEVLIRMEAAAIHPSDLGMVGGSYGHLRELPAVGGREGVGTVVEVGSGVPGSWEGKRVRLPEGPGVWRSMQIARAEQLSEVPAEVPADQAALSAVNPTTAIRLLSDFADLQEGDWVVQNAGNSAVGVAVIQLAKARGIKTASLVRREELMKPLQEQGADLVVIDDRSAAEAIREARGDARMPLGLNSIGGSSVLNLAQSVSDVGTIVTFGGMTGEKIRFPTRHLIFNDIRFCGFWMDKWNQKNGARAQQDLLNEVYREILNGSLKTPVEKVYPLASYKEALEHNGSGRFGKVLFGNV</sequence>
<dbReference type="SUPFAM" id="SSF50129">
    <property type="entry name" value="GroES-like"/>
    <property type="match status" value="1"/>
</dbReference>
<dbReference type="InterPro" id="IPR011032">
    <property type="entry name" value="GroES-like_sf"/>
</dbReference>
<dbReference type="InterPro" id="IPR036291">
    <property type="entry name" value="NAD(P)-bd_dom_sf"/>
</dbReference>
<evidence type="ECO:0000256" key="2">
    <source>
        <dbReference type="ARBA" id="ARBA00022516"/>
    </source>
</evidence>
<dbReference type="SMART" id="SM00829">
    <property type="entry name" value="PKS_ER"/>
    <property type="match status" value="1"/>
</dbReference>
<evidence type="ECO:0000313" key="13">
    <source>
        <dbReference type="Proteomes" id="UP000525652"/>
    </source>
</evidence>
<dbReference type="Gene3D" id="3.40.50.720">
    <property type="entry name" value="NAD(P)-binding Rossmann-like Domain"/>
    <property type="match status" value="1"/>
</dbReference>
<comment type="caution">
    <text evidence="12">The sequence shown here is derived from an EMBL/GenBank/DDBJ whole genome shotgun (WGS) entry which is preliminary data.</text>
</comment>
<accession>A0A7X1AZH1</accession>
<dbReference type="Pfam" id="PF08240">
    <property type="entry name" value="ADH_N"/>
    <property type="match status" value="1"/>
</dbReference>
<evidence type="ECO:0000256" key="9">
    <source>
        <dbReference type="ARBA" id="ARBA00038963"/>
    </source>
</evidence>
<dbReference type="InterPro" id="IPR020843">
    <property type="entry name" value="ER"/>
</dbReference>
<protein>
    <recommendedName>
        <fullName evidence="9">enoyl-[acyl-carrier-protein] reductase</fullName>
        <ecNumber evidence="9">1.3.1.104</ecNumber>
    </recommendedName>
</protein>
<evidence type="ECO:0000256" key="5">
    <source>
        <dbReference type="ARBA" id="ARBA00022946"/>
    </source>
</evidence>
<keyword evidence="13" id="KW-1185">Reference proteome</keyword>
<evidence type="ECO:0000259" key="11">
    <source>
        <dbReference type="SMART" id="SM00829"/>
    </source>
</evidence>
<dbReference type="GO" id="GO:0006633">
    <property type="term" value="P:fatty acid biosynthetic process"/>
    <property type="evidence" value="ECO:0007669"/>
    <property type="project" value="UniProtKB-KW"/>
</dbReference>
<comment type="catalytic activity">
    <reaction evidence="10">
        <text>a 2,3-saturated acyl-[ACP] + NADP(+) = a (2E)-enoyl-[ACP] + NADPH + H(+)</text>
        <dbReference type="Rhea" id="RHEA:22564"/>
        <dbReference type="Rhea" id="RHEA-COMP:9925"/>
        <dbReference type="Rhea" id="RHEA-COMP:9926"/>
        <dbReference type="ChEBI" id="CHEBI:15378"/>
        <dbReference type="ChEBI" id="CHEBI:57783"/>
        <dbReference type="ChEBI" id="CHEBI:58349"/>
        <dbReference type="ChEBI" id="CHEBI:78784"/>
        <dbReference type="ChEBI" id="CHEBI:78785"/>
        <dbReference type="EC" id="1.3.1.104"/>
    </reaction>
</comment>
<evidence type="ECO:0000256" key="10">
    <source>
        <dbReference type="ARBA" id="ARBA00048843"/>
    </source>
</evidence>
<keyword evidence="4" id="KW-0521">NADP</keyword>
<dbReference type="GO" id="GO:0141148">
    <property type="term" value="F:enoyl-[acyl-carrier-protein] reductase (NADPH) activity"/>
    <property type="evidence" value="ECO:0007669"/>
    <property type="project" value="UniProtKB-EC"/>
</dbReference>
<keyword evidence="5" id="KW-0809">Transit peptide</keyword>
<dbReference type="InterPro" id="IPR013149">
    <property type="entry name" value="ADH-like_C"/>
</dbReference>